<keyword evidence="4" id="KW-1185">Reference proteome</keyword>
<feature type="transmembrane region" description="Helical" evidence="2">
    <location>
        <begin position="122"/>
        <end position="141"/>
    </location>
</feature>
<comment type="caution">
    <text evidence="3">The sequence shown here is derived from an EMBL/GenBank/DDBJ whole genome shotgun (WGS) entry which is preliminary data.</text>
</comment>
<evidence type="ECO:0000313" key="3">
    <source>
        <dbReference type="EMBL" id="NYF38154.1"/>
    </source>
</evidence>
<dbReference type="EMBL" id="JACCCO010000001">
    <property type="protein sequence ID" value="NYF38154.1"/>
    <property type="molecule type" value="Genomic_DNA"/>
</dbReference>
<accession>A0A852USQ8</accession>
<proteinExistence type="predicted"/>
<feature type="compositionally biased region" description="Basic and acidic residues" evidence="1">
    <location>
        <begin position="161"/>
        <end position="172"/>
    </location>
</feature>
<reference evidence="3 4" key="1">
    <citation type="submission" date="2020-07" db="EMBL/GenBank/DDBJ databases">
        <title>Sequencing the genomes of 1000 actinobacteria strains.</title>
        <authorList>
            <person name="Klenk H.-P."/>
        </authorList>
    </citation>
    <scope>NUCLEOTIDE SEQUENCE [LARGE SCALE GENOMIC DNA]</scope>
    <source>
        <strain evidence="3 4">DSM 45763</strain>
    </source>
</reference>
<feature type="transmembrane region" description="Helical" evidence="2">
    <location>
        <begin position="16"/>
        <end position="33"/>
    </location>
</feature>
<evidence type="ECO:0000256" key="2">
    <source>
        <dbReference type="SAM" id="Phobius"/>
    </source>
</evidence>
<gene>
    <name evidence="3" type="ORF">HDA43_000313</name>
</gene>
<keyword evidence="2" id="KW-0472">Membrane</keyword>
<dbReference type="Proteomes" id="UP000576393">
    <property type="component" value="Unassembled WGS sequence"/>
</dbReference>
<evidence type="ECO:0000256" key="1">
    <source>
        <dbReference type="SAM" id="MobiDB-lite"/>
    </source>
</evidence>
<dbReference type="AlphaFoldDB" id="A0A852USQ8"/>
<keyword evidence="2" id="KW-0812">Transmembrane</keyword>
<feature type="region of interest" description="Disordered" evidence="1">
    <location>
        <begin position="150"/>
        <end position="172"/>
    </location>
</feature>
<keyword evidence="2" id="KW-1133">Transmembrane helix</keyword>
<protein>
    <submittedName>
        <fullName evidence="3">Uncharacterized protein</fullName>
    </submittedName>
</protein>
<name>A0A852USQ8_9ACTN</name>
<sequence length="172" mass="18589">MVRRHGGPAARRRSPFFNTVLTFVAIFLLYLAVPNIGPVVRAARADGIGGRFTARQLECIQHPGHESCTWMGDFRSADGTVRKTDVAMYGSSRESLRTGQETPAVDVGRPRQVYGPGGSMEWVFTGLLLLIGVAIPVYLYGGPLRRALTGRGAPGTPGDAGRPEPRESEPVR</sequence>
<organism evidence="3 4">
    <name type="scientific">Streptosporangium sandarakinum</name>
    <dbReference type="NCBI Taxonomy" id="1260955"/>
    <lineage>
        <taxon>Bacteria</taxon>
        <taxon>Bacillati</taxon>
        <taxon>Actinomycetota</taxon>
        <taxon>Actinomycetes</taxon>
        <taxon>Streptosporangiales</taxon>
        <taxon>Streptosporangiaceae</taxon>
        <taxon>Streptosporangium</taxon>
    </lineage>
</organism>
<evidence type="ECO:0000313" key="4">
    <source>
        <dbReference type="Proteomes" id="UP000576393"/>
    </source>
</evidence>